<dbReference type="EMBL" id="JARZHI010000003">
    <property type="protein sequence ID" value="MDI1428813.1"/>
    <property type="molecule type" value="Genomic_DNA"/>
</dbReference>
<dbReference type="Pfam" id="PF13304">
    <property type="entry name" value="AAA_21"/>
    <property type="match status" value="1"/>
</dbReference>
<dbReference type="PANTHER" id="PTHR43581:SF2">
    <property type="entry name" value="EXCINUCLEASE ATPASE SUBUNIT"/>
    <property type="match status" value="1"/>
</dbReference>
<dbReference type="InterPro" id="IPR027417">
    <property type="entry name" value="P-loop_NTPase"/>
</dbReference>
<dbReference type="Proteomes" id="UP001160301">
    <property type="component" value="Unassembled WGS sequence"/>
</dbReference>
<evidence type="ECO:0000313" key="3">
    <source>
        <dbReference type="Proteomes" id="UP001160301"/>
    </source>
</evidence>
<dbReference type="RefSeq" id="WP_136967273.1">
    <property type="nucleotide sequence ID" value="NZ_JARZHI010000003.1"/>
</dbReference>
<evidence type="ECO:0000313" key="2">
    <source>
        <dbReference type="EMBL" id="MDI1428813.1"/>
    </source>
</evidence>
<dbReference type="Gene3D" id="3.40.50.300">
    <property type="entry name" value="P-loop containing nucleotide triphosphate hydrolases"/>
    <property type="match status" value="1"/>
</dbReference>
<dbReference type="PANTHER" id="PTHR43581">
    <property type="entry name" value="ATP/GTP PHOSPHATASE"/>
    <property type="match status" value="1"/>
</dbReference>
<dbReference type="GO" id="GO:0005524">
    <property type="term" value="F:ATP binding"/>
    <property type="evidence" value="ECO:0007669"/>
    <property type="project" value="UniProtKB-KW"/>
</dbReference>
<accession>A0ABT6NKH7</accession>
<comment type="caution">
    <text evidence="2">The sequence shown here is derived from an EMBL/GenBank/DDBJ whole genome shotgun (WGS) entry which is preliminary data.</text>
</comment>
<reference evidence="2 3" key="1">
    <citation type="submission" date="2023-04" db="EMBL/GenBank/DDBJ databases">
        <title>The genome sequence of Polyangium sorediatum DSM14670.</title>
        <authorList>
            <person name="Zhang X."/>
        </authorList>
    </citation>
    <scope>NUCLEOTIDE SEQUENCE [LARGE SCALE GENOMIC DNA]</scope>
    <source>
        <strain evidence="2 3">DSM 14670</strain>
    </source>
</reference>
<keyword evidence="3" id="KW-1185">Reference proteome</keyword>
<proteinExistence type="predicted"/>
<organism evidence="2 3">
    <name type="scientific">Polyangium sorediatum</name>
    <dbReference type="NCBI Taxonomy" id="889274"/>
    <lineage>
        <taxon>Bacteria</taxon>
        <taxon>Pseudomonadati</taxon>
        <taxon>Myxococcota</taxon>
        <taxon>Polyangia</taxon>
        <taxon>Polyangiales</taxon>
        <taxon>Polyangiaceae</taxon>
        <taxon>Polyangium</taxon>
    </lineage>
</organism>
<sequence>MIERVYVDNVWSYVNFEWRPGPLAIMLGANGVGKTALLDILRGVQGFLTGDLLVASAFEDGSRTRWDRRTEQTIELDVRGNAGLYRYRLVVEHDETTPGKQHVVTERLTFDDVPLVEVEGSELRTFRDDGAAGARVKVKPTRSGVGALEPGRDEQRLAWFKQWVWNLWLLRPDPRAMSATIDRRASEWLEANLSNFSTWYLRQLAVKPGSMFKANTTLAKVLPGFLEVFEQQGSLHARFGDETNHESYRFDDLSDGQRALIALYVLRHAIAGPGKTLVVDEPDNYVSLREIQPWLSEITDLALTKNGPQIWLISHHPEVLNLLAVDYGWQFFREGTGPTRVKRFAPAEGLDAAETIARGWDDA</sequence>
<protein>
    <submittedName>
        <fullName evidence="2">ATP-binding protein</fullName>
    </submittedName>
</protein>
<gene>
    <name evidence="2" type="ORF">QHF89_04885</name>
</gene>
<dbReference type="SUPFAM" id="SSF52540">
    <property type="entry name" value="P-loop containing nucleoside triphosphate hydrolases"/>
    <property type="match status" value="1"/>
</dbReference>
<keyword evidence="2" id="KW-0067">ATP-binding</keyword>
<feature type="domain" description="ATPase AAA-type core" evidence="1">
    <location>
        <begin position="24"/>
        <end position="321"/>
    </location>
</feature>
<name>A0ABT6NKH7_9BACT</name>
<keyword evidence="2" id="KW-0547">Nucleotide-binding</keyword>
<dbReference type="InterPro" id="IPR051396">
    <property type="entry name" value="Bact_Antivir_Def_Nuclease"/>
</dbReference>
<evidence type="ECO:0000259" key="1">
    <source>
        <dbReference type="Pfam" id="PF13304"/>
    </source>
</evidence>
<dbReference type="InterPro" id="IPR003959">
    <property type="entry name" value="ATPase_AAA_core"/>
</dbReference>